<dbReference type="Proteomes" id="UP000015105">
    <property type="component" value="Chromosome 3D"/>
</dbReference>
<dbReference type="Gramene" id="AET3Gv21216900.1">
    <property type="protein sequence ID" value="AET3Gv21216900.1"/>
    <property type="gene ID" value="AET3Gv21216900"/>
</dbReference>
<accession>A0A453GV29</accession>
<reference evidence="2" key="2">
    <citation type="journal article" date="2017" name="Nat. Plants">
        <title>The Aegilops tauschii genome reveals multiple impacts of transposons.</title>
        <authorList>
            <person name="Zhao G."/>
            <person name="Zou C."/>
            <person name="Li K."/>
            <person name="Wang K."/>
            <person name="Li T."/>
            <person name="Gao L."/>
            <person name="Zhang X."/>
            <person name="Wang H."/>
            <person name="Yang Z."/>
            <person name="Liu X."/>
            <person name="Jiang W."/>
            <person name="Mao L."/>
            <person name="Kong X."/>
            <person name="Jiao Y."/>
            <person name="Jia J."/>
        </authorList>
    </citation>
    <scope>NUCLEOTIDE SEQUENCE [LARGE SCALE GENOMIC DNA]</scope>
    <source>
        <strain evidence="2">cv. AL8/78</strain>
    </source>
</reference>
<evidence type="ECO:0000313" key="1">
    <source>
        <dbReference type="EnsemblPlants" id="AET3Gv21216900.1"/>
    </source>
</evidence>
<keyword evidence="2" id="KW-1185">Reference proteome</keyword>
<name>A0A453GV29_AEGTS</name>
<sequence length="104" mass="11339">LGTWLDSWTAGRSYRLALHPSRRPLRTSPPMALLRLHLLRPPPAPLAAFSSPWRRALPTTRPAAPASRLLCSNHPAAPSSPSPSIVGGLLDYLNESWTQFHATG</sequence>
<reference evidence="1" key="5">
    <citation type="journal article" date="2021" name="G3 (Bethesda)">
        <title>Aegilops tauschii genome assembly Aet v5.0 features greater sequence contiguity and improved annotation.</title>
        <authorList>
            <person name="Wang L."/>
            <person name="Zhu T."/>
            <person name="Rodriguez J.C."/>
            <person name="Deal K.R."/>
            <person name="Dubcovsky J."/>
            <person name="McGuire P.E."/>
            <person name="Lux T."/>
            <person name="Spannagl M."/>
            <person name="Mayer K.F.X."/>
            <person name="Baldrich P."/>
            <person name="Meyers B.C."/>
            <person name="Huo N."/>
            <person name="Gu Y.Q."/>
            <person name="Zhou H."/>
            <person name="Devos K.M."/>
            <person name="Bennetzen J.L."/>
            <person name="Unver T."/>
            <person name="Budak H."/>
            <person name="Gulick P.J."/>
            <person name="Galiba G."/>
            <person name="Kalapos B."/>
            <person name="Nelson D.R."/>
            <person name="Li P."/>
            <person name="You F.M."/>
            <person name="Luo M.C."/>
            <person name="Dvorak J."/>
        </authorList>
    </citation>
    <scope>NUCLEOTIDE SEQUENCE [LARGE SCALE GENOMIC DNA]</scope>
    <source>
        <strain evidence="1">cv. AL8/78</strain>
    </source>
</reference>
<dbReference type="EnsemblPlants" id="AET3Gv21216900.1">
    <property type="protein sequence ID" value="AET3Gv21216900.1"/>
    <property type="gene ID" value="AET3Gv21216900"/>
</dbReference>
<proteinExistence type="predicted"/>
<reference evidence="2" key="1">
    <citation type="journal article" date="2014" name="Science">
        <title>Ancient hybridizations among the ancestral genomes of bread wheat.</title>
        <authorList>
            <consortium name="International Wheat Genome Sequencing Consortium,"/>
            <person name="Marcussen T."/>
            <person name="Sandve S.R."/>
            <person name="Heier L."/>
            <person name="Spannagl M."/>
            <person name="Pfeifer M."/>
            <person name="Jakobsen K.S."/>
            <person name="Wulff B.B."/>
            <person name="Steuernagel B."/>
            <person name="Mayer K.F."/>
            <person name="Olsen O.A."/>
        </authorList>
    </citation>
    <scope>NUCLEOTIDE SEQUENCE [LARGE SCALE GENOMIC DNA]</scope>
    <source>
        <strain evidence="2">cv. AL8/78</strain>
    </source>
</reference>
<organism evidence="1 2">
    <name type="scientific">Aegilops tauschii subsp. strangulata</name>
    <name type="common">Goatgrass</name>
    <dbReference type="NCBI Taxonomy" id="200361"/>
    <lineage>
        <taxon>Eukaryota</taxon>
        <taxon>Viridiplantae</taxon>
        <taxon>Streptophyta</taxon>
        <taxon>Embryophyta</taxon>
        <taxon>Tracheophyta</taxon>
        <taxon>Spermatophyta</taxon>
        <taxon>Magnoliopsida</taxon>
        <taxon>Liliopsida</taxon>
        <taxon>Poales</taxon>
        <taxon>Poaceae</taxon>
        <taxon>BOP clade</taxon>
        <taxon>Pooideae</taxon>
        <taxon>Triticodae</taxon>
        <taxon>Triticeae</taxon>
        <taxon>Triticinae</taxon>
        <taxon>Aegilops</taxon>
    </lineage>
</organism>
<evidence type="ECO:0000313" key="2">
    <source>
        <dbReference type="Proteomes" id="UP000015105"/>
    </source>
</evidence>
<reference evidence="1" key="4">
    <citation type="submission" date="2019-03" db="UniProtKB">
        <authorList>
            <consortium name="EnsemblPlants"/>
        </authorList>
    </citation>
    <scope>IDENTIFICATION</scope>
</reference>
<protein>
    <submittedName>
        <fullName evidence="1">Uncharacterized protein</fullName>
    </submittedName>
</protein>
<reference evidence="1" key="3">
    <citation type="journal article" date="2017" name="Nature">
        <title>Genome sequence of the progenitor of the wheat D genome Aegilops tauschii.</title>
        <authorList>
            <person name="Luo M.C."/>
            <person name="Gu Y.Q."/>
            <person name="Puiu D."/>
            <person name="Wang H."/>
            <person name="Twardziok S.O."/>
            <person name="Deal K.R."/>
            <person name="Huo N."/>
            <person name="Zhu T."/>
            <person name="Wang L."/>
            <person name="Wang Y."/>
            <person name="McGuire P.E."/>
            <person name="Liu S."/>
            <person name="Long H."/>
            <person name="Ramasamy R.K."/>
            <person name="Rodriguez J.C."/>
            <person name="Van S.L."/>
            <person name="Yuan L."/>
            <person name="Wang Z."/>
            <person name="Xia Z."/>
            <person name="Xiao L."/>
            <person name="Anderson O.D."/>
            <person name="Ouyang S."/>
            <person name="Liang Y."/>
            <person name="Zimin A.V."/>
            <person name="Pertea G."/>
            <person name="Qi P."/>
            <person name="Bennetzen J.L."/>
            <person name="Dai X."/>
            <person name="Dawson M.W."/>
            <person name="Muller H.G."/>
            <person name="Kugler K."/>
            <person name="Rivarola-Duarte L."/>
            <person name="Spannagl M."/>
            <person name="Mayer K.F.X."/>
            <person name="Lu F.H."/>
            <person name="Bevan M.W."/>
            <person name="Leroy P."/>
            <person name="Li P."/>
            <person name="You F.M."/>
            <person name="Sun Q."/>
            <person name="Liu Z."/>
            <person name="Lyons E."/>
            <person name="Wicker T."/>
            <person name="Salzberg S.L."/>
            <person name="Devos K.M."/>
            <person name="Dvorak J."/>
        </authorList>
    </citation>
    <scope>NUCLEOTIDE SEQUENCE [LARGE SCALE GENOMIC DNA]</scope>
    <source>
        <strain evidence="1">cv. AL8/78</strain>
    </source>
</reference>
<dbReference type="AlphaFoldDB" id="A0A453GV29"/>